<sequence length="326" mass="36021">MKCIFFALLISFSSSALASLITFSEDTGLLSSNGNVVPNSPNLAGYQLLLGNDNFLFGTYRNRTHWWGTNVSRMYFLVADGEVFRFNLDELSNYTPAGSLPKLYLAAGTYLRNGSDSSWQVMGGPSTYFTDNFEIDISADRSRVTLIGEGLHVDLSSQNGGRNLNLTGSYSVLPGENLSGLFSPSGYPTPVESPLHSYYYPIIDDINFDTNAARVGDSLTLYANNNLLWDLDNDGEFDDATGNQVNFIPGDSNSTISVLADNGYGFTSTRSFQIQAAPEINVNDPQDDPMAIPEPRLTFLWFTLITFILCRKQRVVARSNRLQTFM</sequence>
<evidence type="ECO:0000256" key="1">
    <source>
        <dbReference type="SAM" id="SignalP"/>
    </source>
</evidence>
<dbReference type="STRING" id="1127673.GLIP_1074"/>
<dbReference type="AlphaFoldDB" id="K6XPV8"/>
<reference evidence="2 3" key="1">
    <citation type="journal article" date="2017" name="Antonie Van Leeuwenhoek">
        <title>Rhizobium rhizosphaerae sp. nov., a novel species isolated from rice rhizosphere.</title>
        <authorList>
            <person name="Zhao J.J."/>
            <person name="Zhang J."/>
            <person name="Zhang R.J."/>
            <person name="Zhang C.W."/>
            <person name="Yin H.Q."/>
            <person name="Zhang X.X."/>
        </authorList>
    </citation>
    <scope>NUCLEOTIDE SEQUENCE [LARGE SCALE GENOMIC DNA]</scope>
    <source>
        <strain evidence="2 3">E3</strain>
    </source>
</reference>
<keyword evidence="1" id="KW-0732">Signal</keyword>
<protein>
    <submittedName>
        <fullName evidence="2">Uncharacterized protein</fullName>
    </submittedName>
</protein>
<feature type="signal peptide" evidence="1">
    <location>
        <begin position="1"/>
        <end position="18"/>
    </location>
</feature>
<name>K6XPV8_9ALTE</name>
<evidence type="ECO:0000313" key="2">
    <source>
        <dbReference type="EMBL" id="GAC13716.1"/>
    </source>
</evidence>
<dbReference type="EMBL" id="BAEN01000022">
    <property type="protein sequence ID" value="GAC13716.1"/>
    <property type="molecule type" value="Genomic_DNA"/>
</dbReference>
<evidence type="ECO:0000313" key="3">
    <source>
        <dbReference type="Proteomes" id="UP000006334"/>
    </source>
</evidence>
<comment type="caution">
    <text evidence="2">The sequence shown here is derived from an EMBL/GenBank/DDBJ whole genome shotgun (WGS) entry which is preliminary data.</text>
</comment>
<feature type="chain" id="PRO_5003900507" evidence="1">
    <location>
        <begin position="19"/>
        <end position="326"/>
    </location>
</feature>
<keyword evidence="3" id="KW-1185">Reference proteome</keyword>
<gene>
    <name evidence="2" type="ORF">GLIP_1074</name>
</gene>
<organism evidence="2 3">
    <name type="scientific">Aliiglaciecola lipolytica E3</name>
    <dbReference type="NCBI Taxonomy" id="1127673"/>
    <lineage>
        <taxon>Bacteria</taxon>
        <taxon>Pseudomonadati</taxon>
        <taxon>Pseudomonadota</taxon>
        <taxon>Gammaproteobacteria</taxon>
        <taxon>Alteromonadales</taxon>
        <taxon>Alteromonadaceae</taxon>
        <taxon>Aliiglaciecola</taxon>
    </lineage>
</organism>
<accession>K6XPV8</accession>
<dbReference type="RefSeq" id="WP_008843533.1">
    <property type="nucleotide sequence ID" value="NZ_BAEN01000022.1"/>
</dbReference>
<proteinExistence type="predicted"/>
<dbReference type="Proteomes" id="UP000006334">
    <property type="component" value="Unassembled WGS sequence"/>
</dbReference>